<dbReference type="PANTHER" id="PTHR23389">
    <property type="entry name" value="CHROMOSOME TRANSMISSION FIDELITY FACTOR 18"/>
    <property type="match status" value="1"/>
</dbReference>
<feature type="compositionally biased region" description="Basic residues" evidence="1">
    <location>
        <begin position="238"/>
        <end position="248"/>
    </location>
</feature>
<feature type="compositionally biased region" description="Polar residues" evidence="1">
    <location>
        <begin position="57"/>
        <end position="71"/>
    </location>
</feature>
<dbReference type="GO" id="GO:0016887">
    <property type="term" value="F:ATP hydrolysis activity"/>
    <property type="evidence" value="ECO:0007669"/>
    <property type="project" value="InterPro"/>
</dbReference>
<organism evidence="3 4">
    <name type="scientific">Zymoseptoria tritici (strain ST99CH_3D7)</name>
    <dbReference type="NCBI Taxonomy" id="1276538"/>
    <lineage>
        <taxon>Eukaryota</taxon>
        <taxon>Fungi</taxon>
        <taxon>Dikarya</taxon>
        <taxon>Ascomycota</taxon>
        <taxon>Pezizomycotina</taxon>
        <taxon>Dothideomycetes</taxon>
        <taxon>Dothideomycetidae</taxon>
        <taxon>Mycosphaerellales</taxon>
        <taxon>Mycosphaerellaceae</taxon>
        <taxon>Zymoseptoria</taxon>
    </lineage>
</organism>
<reference evidence="3 4" key="1">
    <citation type="submission" date="2016-06" db="EMBL/GenBank/DDBJ databases">
        <authorList>
            <person name="Kjaerup R.B."/>
            <person name="Dalgaard T.S."/>
            <person name="Juul-Madsen H.R."/>
        </authorList>
    </citation>
    <scope>NUCLEOTIDE SEQUENCE [LARGE SCALE GENOMIC DNA]</scope>
</reference>
<dbReference type="Gene3D" id="3.40.50.300">
    <property type="entry name" value="P-loop containing nucleotide triphosphate hydrolases"/>
    <property type="match status" value="1"/>
</dbReference>
<dbReference type="InterPro" id="IPR003959">
    <property type="entry name" value="ATPase_AAA_core"/>
</dbReference>
<feature type="domain" description="AAA+ ATPase" evidence="2">
    <location>
        <begin position="635"/>
        <end position="834"/>
    </location>
</feature>
<dbReference type="Pfam" id="PF00004">
    <property type="entry name" value="AAA"/>
    <property type="match status" value="1"/>
</dbReference>
<dbReference type="EMBL" id="LT853693">
    <property type="protein sequence ID" value="SMQ47879.1"/>
    <property type="molecule type" value="Genomic_DNA"/>
</dbReference>
<dbReference type="GO" id="GO:0003677">
    <property type="term" value="F:DNA binding"/>
    <property type="evidence" value="ECO:0007669"/>
    <property type="project" value="TreeGrafter"/>
</dbReference>
<accession>A0A1X7RKC8</accession>
<dbReference type="GO" id="GO:0005634">
    <property type="term" value="C:nucleus"/>
    <property type="evidence" value="ECO:0007669"/>
    <property type="project" value="TreeGrafter"/>
</dbReference>
<name>A0A1X7RKC8_ZYMT9</name>
<evidence type="ECO:0000259" key="2">
    <source>
        <dbReference type="SMART" id="SM00382"/>
    </source>
</evidence>
<proteinExistence type="predicted"/>
<feature type="region of interest" description="Disordered" evidence="1">
    <location>
        <begin position="286"/>
        <end position="308"/>
    </location>
</feature>
<feature type="region of interest" description="Disordered" evidence="1">
    <location>
        <begin position="733"/>
        <end position="752"/>
    </location>
</feature>
<feature type="compositionally biased region" description="Basic and acidic residues" evidence="1">
    <location>
        <begin position="30"/>
        <end position="39"/>
    </location>
</feature>
<feature type="region of interest" description="Disordered" evidence="1">
    <location>
        <begin position="23"/>
        <end position="251"/>
    </location>
</feature>
<evidence type="ECO:0000313" key="3">
    <source>
        <dbReference type="EMBL" id="SMQ47879.1"/>
    </source>
</evidence>
<sequence length="1229" mass="135253">MAAAAIHARAAMYTETDKNVHPFFTQLGGKEPHLDDKTRAKPTLTGTKPTLEDRTQTAETNGIDSILTGQTDVADEKPKRTDSKRKPKSEKGSTKPRNQPTLGEMMGTKPLLPQNGAAINTDACDESTKNAGRQKRRRTSQFDSVEVGADDNSGTGVKPPDIALLPNKDRGSPQVQILMSSPLPPLATLENDGPQSKEDEVVVKTPPRKVLRLNANGKFSSPPSKKSNESSEPDSLPSKRRGRPRKAARQAEAVQLLAKLSYGTDDDSRITIGSKINSILHGELEVPIEKQKSPKKRTPQKPARSTHPLFLGKAKAPPALKAESPRKMSAITPGKLRVQTLSDRFPHGLQDVKEPDFISTLLRDRLLVKQPGARDPPFPAKDQVHVRSPATYTVKQPMSNATFDRICHRRKRKRKQARTLVHSHDSVLTTFASQLKTEDDRQVRPDGFHEPSQSLRVPHRRLISGEQMAQEIVKELSVQMPSEVEDELSLSSSERHIHSALHHVYAGLPHTMTAFDLCRGEPLAWTQKHAPVHSAHVLQPRGEIVVLRDWLKSLSVQAVGGAATQAKAGPSKLVEKAVKKKRKKKADDMDDFLVDSDEDLREMTELNEAEVESGTSSTRRAQASIVQTVQGNAKLSNAVLLSGPHGCGKSAAAYAVAKELGFKVFEISSSERRSGRDVLDRVGDLTENHNVRHHGTVQEDISTPAESTQHDEAFQNDLASGRQGKMNAFFQPQAVKKKPAPARVNAQAKPKSTQKKLKAIEELIAKKPQKDQQQSLILLEEVDILFKDDKDFWTTVMKLMITSKRPFIMTCNDEDTVPFQAMVLHAVLRFTQPSPDLAADYLLLVAAAEGHLLRRDPVLALYRHNRSDLRASLVELNYWCQMGVGDPRGGLSWIYQRYPPGLDKDENGRTLRVASVHTYQDRMGFPSCFDVTPEDALLWAWHDLGIEPASALGWGSVDAIDDAGVARPENRRLQLNKLSRFSDALSAADAFSALGLPESAPFDPTLPDLPDKARGHYIEGRTLLQVDESVERFDTASAIYAATILSAYHNFEATVASPEQITKRILAGALSDQQMPVNPEILSRSSFACFDPIATISESALSANPGIFQSVFDGPMCTLALDLAPYVRTIVQYDKALEEQRERLSLLNTDGRASKRARTTRAARSALEGSQRSITRKERWFAKDLDMSAALATGGSDWPRLDHIAPSVTASSRDGTKDDGPPASSAEST</sequence>
<dbReference type="AlphaFoldDB" id="A0A1X7RKC8"/>
<protein>
    <recommendedName>
        <fullName evidence="2">AAA+ ATPase domain-containing protein</fullName>
    </recommendedName>
</protein>
<gene>
    <name evidence="3" type="ORF">ZT3D7_G3027</name>
</gene>
<dbReference type="SMART" id="SM00382">
    <property type="entry name" value="AAA"/>
    <property type="match status" value="1"/>
</dbReference>
<keyword evidence="4" id="KW-1185">Reference proteome</keyword>
<dbReference type="STRING" id="1276538.A0A1X7RKC8"/>
<feature type="region of interest" description="Disordered" evidence="1">
    <location>
        <begin position="1150"/>
        <end position="1170"/>
    </location>
</feature>
<dbReference type="GO" id="GO:0005524">
    <property type="term" value="F:ATP binding"/>
    <property type="evidence" value="ECO:0007669"/>
    <property type="project" value="InterPro"/>
</dbReference>
<dbReference type="PANTHER" id="PTHR23389:SF21">
    <property type="entry name" value="ATPASE FAMILY AAA DOMAIN-CONTAINING PROTEIN 5"/>
    <property type="match status" value="1"/>
</dbReference>
<evidence type="ECO:0000256" key="1">
    <source>
        <dbReference type="SAM" id="MobiDB-lite"/>
    </source>
</evidence>
<evidence type="ECO:0000313" key="4">
    <source>
        <dbReference type="Proteomes" id="UP000215127"/>
    </source>
</evidence>
<feature type="region of interest" description="Disordered" evidence="1">
    <location>
        <begin position="1192"/>
        <end position="1229"/>
    </location>
</feature>
<dbReference type="Proteomes" id="UP000215127">
    <property type="component" value="Chromosome 2"/>
</dbReference>
<dbReference type="InterPro" id="IPR027417">
    <property type="entry name" value="P-loop_NTPase"/>
</dbReference>
<dbReference type="InterPro" id="IPR003593">
    <property type="entry name" value="AAA+_ATPase"/>
</dbReference>
<dbReference type="SUPFAM" id="SSF52540">
    <property type="entry name" value="P-loop containing nucleoside triphosphate hydrolases"/>
    <property type="match status" value="1"/>
</dbReference>